<dbReference type="InterPro" id="IPR056087">
    <property type="entry name" value="DUF7670"/>
</dbReference>
<feature type="domain" description="DUF7670" evidence="2">
    <location>
        <begin position="3"/>
        <end position="113"/>
    </location>
</feature>
<keyword evidence="1" id="KW-0812">Transmembrane</keyword>
<evidence type="ECO:0000313" key="3">
    <source>
        <dbReference type="EMBL" id="PIS42897.1"/>
    </source>
</evidence>
<keyword evidence="1" id="KW-0472">Membrane</keyword>
<accession>A0A2H0YWM9</accession>
<feature type="transmembrane region" description="Helical" evidence="1">
    <location>
        <begin position="65"/>
        <end position="82"/>
    </location>
</feature>
<comment type="caution">
    <text evidence="3">The sequence shown here is derived from an EMBL/GenBank/DDBJ whole genome shotgun (WGS) entry which is preliminary data.</text>
</comment>
<gene>
    <name evidence="3" type="ORF">COT24_01295</name>
</gene>
<feature type="transmembrane region" description="Helical" evidence="1">
    <location>
        <begin position="88"/>
        <end position="110"/>
    </location>
</feature>
<protein>
    <recommendedName>
        <fullName evidence="2">DUF7670 domain-containing protein</fullName>
    </recommendedName>
</protein>
<evidence type="ECO:0000259" key="2">
    <source>
        <dbReference type="Pfam" id="PF24709"/>
    </source>
</evidence>
<reference evidence="3 4" key="1">
    <citation type="submission" date="2017-09" db="EMBL/GenBank/DDBJ databases">
        <title>Depth-based differentiation of microbial function through sediment-hosted aquifers and enrichment of novel symbionts in the deep terrestrial subsurface.</title>
        <authorList>
            <person name="Probst A.J."/>
            <person name="Ladd B."/>
            <person name="Jarett J.K."/>
            <person name="Geller-Mcgrath D.E."/>
            <person name="Sieber C.M."/>
            <person name="Emerson J.B."/>
            <person name="Anantharaman K."/>
            <person name="Thomas B.C."/>
            <person name="Malmstrom R."/>
            <person name="Stieglmeier M."/>
            <person name="Klingl A."/>
            <person name="Woyke T."/>
            <person name="Ryan C.M."/>
            <person name="Banfield J.F."/>
        </authorList>
    </citation>
    <scope>NUCLEOTIDE SEQUENCE [LARGE SCALE GENOMIC DNA]</scope>
    <source>
        <strain evidence="3">CG08_land_8_20_14_0_20_40_16</strain>
    </source>
</reference>
<dbReference type="EMBL" id="PEXU01000014">
    <property type="protein sequence ID" value="PIS42897.1"/>
    <property type="molecule type" value="Genomic_DNA"/>
</dbReference>
<sequence>MNRNSLFWAPRGLAIVFIAFISLFALDVFAEDYPMGEKIVAFLIHLLPTFILVAILIIAWKWEQLGGLIFIALGVYYLFLMAGHEIPIASYLILPGLFFIIGILFLFCNLKLKPKEKAKK</sequence>
<dbReference type="Pfam" id="PF24709">
    <property type="entry name" value="DUF7670"/>
    <property type="match status" value="1"/>
</dbReference>
<keyword evidence="1" id="KW-1133">Transmembrane helix</keyword>
<organism evidence="3 4">
    <name type="scientific">Candidatus Kerfeldbacteria bacterium CG08_land_8_20_14_0_20_40_16</name>
    <dbReference type="NCBI Taxonomy" id="2014244"/>
    <lineage>
        <taxon>Bacteria</taxon>
        <taxon>Candidatus Kerfeldiibacteriota</taxon>
    </lineage>
</organism>
<evidence type="ECO:0000313" key="4">
    <source>
        <dbReference type="Proteomes" id="UP000231542"/>
    </source>
</evidence>
<evidence type="ECO:0000256" key="1">
    <source>
        <dbReference type="SAM" id="Phobius"/>
    </source>
</evidence>
<dbReference type="AlphaFoldDB" id="A0A2H0YWM9"/>
<dbReference type="Proteomes" id="UP000231542">
    <property type="component" value="Unassembled WGS sequence"/>
</dbReference>
<proteinExistence type="predicted"/>
<feature type="transmembrane region" description="Helical" evidence="1">
    <location>
        <begin position="40"/>
        <end position="58"/>
    </location>
</feature>
<name>A0A2H0YWM9_9BACT</name>